<sequence>MVKGLLGVWTAARGKRRGEGRQRGRLDGAAVLGALGDCRVEFILPMGRFVNIVKKKKKKKTQCCIYVRTLAHGLVTRTPMVKGLLGVWTAARGKRRGEGRRRGRLDGAAVLGALGDCRVEFILPM</sequence>
<dbReference type="AlphaFoldDB" id="A0AAV7WD81"/>
<comment type="caution">
    <text evidence="1">The sequence shown here is derived from an EMBL/GenBank/DDBJ whole genome shotgun (WGS) entry which is preliminary data.</text>
</comment>
<dbReference type="EMBL" id="JANPWB010000002">
    <property type="protein sequence ID" value="KAJ1210556.1"/>
    <property type="molecule type" value="Genomic_DNA"/>
</dbReference>
<gene>
    <name evidence="1" type="ORF">NDU88_005919</name>
</gene>
<reference evidence="1" key="1">
    <citation type="journal article" date="2022" name="bioRxiv">
        <title>Sequencing and chromosome-scale assembly of the giantPleurodeles waltlgenome.</title>
        <authorList>
            <person name="Brown T."/>
            <person name="Elewa A."/>
            <person name="Iarovenko S."/>
            <person name="Subramanian E."/>
            <person name="Araus A.J."/>
            <person name="Petzold A."/>
            <person name="Susuki M."/>
            <person name="Suzuki K.-i.T."/>
            <person name="Hayashi T."/>
            <person name="Toyoda A."/>
            <person name="Oliveira C."/>
            <person name="Osipova E."/>
            <person name="Leigh N.D."/>
            <person name="Simon A."/>
            <person name="Yun M.H."/>
        </authorList>
    </citation>
    <scope>NUCLEOTIDE SEQUENCE</scope>
    <source>
        <strain evidence="1">20211129_DDA</strain>
        <tissue evidence="1">Liver</tissue>
    </source>
</reference>
<evidence type="ECO:0000313" key="1">
    <source>
        <dbReference type="EMBL" id="KAJ1210556.1"/>
    </source>
</evidence>
<name>A0AAV7WD81_PLEWA</name>
<keyword evidence="2" id="KW-1185">Reference proteome</keyword>
<protein>
    <submittedName>
        <fullName evidence="1">Uncharacterized protein</fullName>
    </submittedName>
</protein>
<accession>A0AAV7WD81</accession>
<proteinExistence type="predicted"/>
<dbReference type="Proteomes" id="UP001066276">
    <property type="component" value="Chromosome 1_2"/>
</dbReference>
<evidence type="ECO:0000313" key="2">
    <source>
        <dbReference type="Proteomes" id="UP001066276"/>
    </source>
</evidence>
<organism evidence="1 2">
    <name type="scientific">Pleurodeles waltl</name>
    <name type="common">Iberian ribbed newt</name>
    <dbReference type="NCBI Taxonomy" id="8319"/>
    <lineage>
        <taxon>Eukaryota</taxon>
        <taxon>Metazoa</taxon>
        <taxon>Chordata</taxon>
        <taxon>Craniata</taxon>
        <taxon>Vertebrata</taxon>
        <taxon>Euteleostomi</taxon>
        <taxon>Amphibia</taxon>
        <taxon>Batrachia</taxon>
        <taxon>Caudata</taxon>
        <taxon>Salamandroidea</taxon>
        <taxon>Salamandridae</taxon>
        <taxon>Pleurodelinae</taxon>
        <taxon>Pleurodeles</taxon>
    </lineage>
</organism>